<name>A0A1I3LV90_9EURY</name>
<sequence>MPGKHVHRNADRGQAYTLEGFIGAMIVLMAVLLALQSVVITPTTGGATDRAVQAQIQQEIQDALVVASAAEEDDLSYMLRYWDGEGAFNGTEQSGPGQEVYDVETFGETFALGEILSDRFAEDGHSYNVELRYPTDDGEYGNQTLVYQGSPAPDAVTASYTVTLYDNQTVTSDESDGSLRGNVAADSETIPDKYDATSSLYNVVEVRVILW</sequence>
<accession>A0A1I3LV90</accession>
<proteinExistence type="predicted"/>
<evidence type="ECO:0000313" key="3">
    <source>
        <dbReference type="Proteomes" id="UP000182829"/>
    </source>
</evidence>
<feature type="transmembrane region" description="Helical" evidence="1">
    <location>
        <begin position="21"/>
        <end position="40"/>
    </location>
</feature>
<dbReference type="InterPro" id="IPR055712">
    <property type="entry name" value="DUF7288"/>
</dbReference>
<reference evidence="2 3" key="1">
    <citation type="submission" date="2016-10" db="EMBL/GenBank/DDBJ databases">
        <authorList>
            <person name="de Groot N.N."/>
        </authorList>
    </citation>
    <scope>NUCLEOTIDE SEQUENCE [LARGE SCALE GENOMIC DNA]</scope>
    <source>
        <strain evidence="2 3">SP2</strain>
    </source>
</reference>
<organism evidence="2 3">
    <name type="scientific">Natronobacterium gregoryi</name>
    <dbReference type="NCBI Taxonomy" id="44930"/>
    <lineage>
        <taxon>Archaea</taxon>
        <taxon>Methanobacteriati</taxon>
        <taxon>Methanobacteriota</taxon>
        <taxon>Stenosarchaea group</taxon>
        <taxon>Halobacteria</taxon>
        <taxon>Halobacteriales</taxon>
        <taxon>Natrialbaceae</taxon>
        <taxon>Natronobacterium</taxon>
    </lineage>
</organism>
<dbReference type="OMA" id="DRGQAYT"/>
<dbReference type="AlphaFoldDB" id="A0A1I3LV90"/>
<dbReference type="RefSeq" id="WP_005576342.1">
    <property type="nucleotide sequence ID" value="NZ_FORO01000008.1"/>
</dbReference>
<protein>
    <submittedName>
        <fullName evidence="2">Uncharacterized protein</fullName>
    </submittedName>
</protein>
<keyword evidence="1" id="KW-1133">Transmembrane helix</keyword>
<dbReference type="EMBL" id="FORO01000008">
    <property type="protein sequence ID" value="SFI88470.1"/>
    <property type="molecule type" value="Genomic_DNA"/>
</dbReference>
<dbReference type="Proteomes" id="UP000182829">
    <property type="component" value="Unassembled WGS sequence"/>
</dbReference>
<evidence type="ECO:0000313" key="2">
    <source>
        <dbReference type="EMBL" id="SFI88470.1"/>
    </source>
</evidence>
<gene>
    <name evidence="2" type="ORF">SAMN05443661_10864</name>
</gene>
<keyword evidence="1" id="KW-0812">Transmembrane</keyword>
<evidence type="ECO:0000256" key="1">
    <source>
        <dbReference type="SAM" id="Phobius"/>
    </source>
</evidence>
<dbReference type="GeneID" id="14207670"/>
<keyword evidence="1" id="KW-0472">Membrane</keyword>
<dbReference type="OrthoDB" id="324613at2157"/>
<dbReference type="Pfam" id="PF23959">
    <property type="entry name" value="DUF7288"/>
    <property type="match status" value="1"/>
</dbReference>